<dbReference type="KEGG" id="snep:Enr13x_76630"/>
<accession>A0A518I3R5</accession>
<sequence length="102" mass="11349">MSRYAKWFFAVAVAVGTLNLGDAETATAGRGFRLFRGRALFAPRTYSPRQSASPRRTTSGSTRQWQPAANGPRIKGSHDWPGAIGNPPPNYKFFQDVNGYWR</sequence>
<evidence type="ECO:0000313" key="2">
    <source>
        <dbReference type="EMBL" id="QDV47751.1"/>
    </source>
</evidence>
<evidence type="ECO:0000313" key="3">
    <source>
        <dbReference type="Proteomes" id="UP000319004"/>
    </source>
</evidence>
<dbReference type="EMBL" id="CP037423">
    <property type="protein sequence ID" value="QDV47751.1"/>
    <property type="molecule type" value="Genomic_DNA"/>
</dbReference>
<evidence type="ECO:0000256" key="1">
    <source>
        <dbReference type="SAM" id="MobiDB-lite"/>
    </source>
</evidence>
<protein>
    <submittedName>
        <fullName evidence="2">Uncharacterized protein</fullName>
    </submittedName>
</protein>
<name>A0A518I3R5_9BACT</name>
<organism evidence="2 3">
    <name type="scientific">Stieleria neptunia</name>
    <dbReference type="NCBI Taxonomy" id="2527979"/>
    <lineage>
        <taxon>Bacteria</taxon>
        <taxon>Pseudomonadati</taxon>
        <taxon>Planctomycetota</taxon>
        <taxon>Planctomycetia</taxon>
        <taxon>Pirellulales</taxon>
        <taxon>Pirellulaceae</taxon>
        <taxon>Stieleria</taxon>
    </lineage>
</organism>
<dbReference type="RefSeq" id="WP_145391817.1">
    <property type="nucleotide sequence ID" value="NZ_CP037423.1"/>
</dbReference>
<dbReference type="Proteomes" id="UP000319004">
    <property type="component" value="Chromosome"/>
</dbReference>
<keyword evidence="3" id="KW-1185">Reference proteome</keyword>
<reference evidence="2 3" key="1">
    <citation type="submission" date="2019-03" db="EMBL/GenBank/DDBJ databases">
        <title>Deep-cultivation of Planctomycetes and their phenomic and genomic characterization uncovers novel biology.</title>
        <authorList>
            <person name="Wiegand S."/>
            <person name="Jogler M."/>
            <person name="Boedeker C."/>
            <person name="Pinto D."/>
            <person name="Vollmers J."/>
            <person name="Rivas-Marin E."/>
            <person name="Kohn T."/>
            <person name="Peeters S.H."/>
            <person name="Heuer A."/>
            <person name="Rast P."/>
            <person name="Oberbeckmann S."/>
            <person name="Bunk B."/>
            <person name="Jeske O."/>
            <person name="Meyerdierks A."/>
            <person name="Storesund J.E."/>
            <person name="Kallscheuer N."/>
            <person name="Luecker S."/>
            <person name="Lage O.M."/>
            <person name="Pohl T."/>
            <person name="Merkel B.J."/>
            <person name="Hornburger P."/>
            <person name="Mueller R.-W."/>
            <person name="Bruemmer F."/>
            <person name="Labrenz M."/>
            <person name="Spormann A.M."/>
            <person name="Op den Camp H."/>
            <person name="Overmann J."/>
            <person name="Amann R."/>
            <person name="Jetten M.S.M."/>
            <person name="Mascher T."/>
            <person name="Medema M.H."/>
            <person name="Devos D.P."/>
            <person name="Kaster A.-K."/>
            <person name="Ovreas L."/>
            <person name="Rohde M."/>
            <person name="Galperin M.Y."/>
            <person name="Jogler C."/>
        </authorList>
    </citation>
    <scope>NUCLEOTIDE SEQUENCE [LARGE SCALE GENOMIC DNA]</scope>
    <source>
        <strain evidence="2 3">Enr13</strain>
    </source>
</reference>
<feature type="compositionally biased region" description="Polar residues" evidence="1">
    <location>
        <begin position="47"/>
        <end position="67"/>
    </location>
</feature>
<dbReference type="AlphaFoldDB" id="A0A518I3R5"/>
<gene>
    <name evidence="2" type="ORF">Enr13x_76630</name>
</gene>
<dbReference type="OrthoDB" id="280814at2"/>
<feature type="region of interest" description="Disordered" evidence="1">
    <location>
        <begin position="45"/>
        <end position="90"/>
    </location>
</feature>
<proteinExistence type="predicted"/>